<dbReference type="InterPro" id="IPR036421">
    <property type="entry name" value="Fe_dep_repressor_sf"/>
</dbReference>
<organism evidence="2">
    <name type="scientific">marine sediment metagenome</name>
    <dbReference type="NCBI Taxonomy" id="412755"/>
    <lineage>
        <taxon>unclassified sequences</taxon>
        <taxon>metagenomes</taxon>
        <taxon>ecological metagenomes</taxon>
    </lineage>
</organism>
<comment type="caution">
    <text evidence="2">The sequence shown here is derived from an EMBL/GenBank/DDBJ whole genome shotgun (WGS) entry which is preliminary data.</text>
</comment>
<gene>
    <name evidence="2" type="ORF">S12H4_40462</name>
</gene>
<dbReference type="GO" id="GO:0046983">
    <property type="term" value="F:protein dimerization activity"/>
    <property type="evidence" value="ECO:0007669"/>
    <property type="project" value="InterPro"/>
</dbReference>
<dbReference type="PANTHER" id="PTHR33238:SF7">
    <property type="entry name" value="IRON-DEPENDENT TRANSCRIPTIONAL REGULATOR"/>
    <property type="match status" value="1"/>
</dbReference>
<feature type="non-terminal residue" evidence="2">
    <location>
        <position position="1"/>
    </location>
</feature>
<protein>
    <recommendedName>
        <fullName evidence="1">Iron dependent repressor metal binding and dimerisation domain-containing protein</fullName>
    </recommendedName>
</protein>
<accession>X1U080</accession>
<proteinExistence type="predicted"/>
<dbReference type="SMART" id="SM00529">
    <property type="entry name" value="HTH_DTXR"/>
    <property type="match status" value="1"/>
</dbReference>
<dbReference type="GO" id="GO:0003700">
    <property type="term" value="F:DNA-binding transcription factor activity"/>
    <property type="evidence" value="ECO:0007669"/>
    <property type="project" value="InterPro"/>
</dbReference>
<evidence type="ECO:0000313" key="2">
    <source>
        <dbReference type="EMBL" id="GAI93255.1"/>
    </source>
</evidence>
<dbReference type="InterPro" id="IPR036388">
    <property type="entry name" value="WH-like_DNA-bd_sf"/>
</dbReference>
<sequence length="122" mass="14181">LEKKGLINYKPYSFITLTQKGAKIANEIARRHAVLKDFLFRVLQIDAEKSDAVACRMEHAMDKSSIDMLVRFIEFIDTCPRAGADWVQAFVDYCSTDKLNWEKCKNCFQKSKMRHKKSKDRG</sequence>
<dbReference type="AlphaFoldDB" id="X1U080"/>
<evidence type="ECO:0000259" key="1">
    <source>
        <dbReference type="Pfam" id="PF02742"/>
    </source>
</evidence>
<dbReference type="InterPro" id="IPR022689">
    <property type="entry name" value="Iron_dep_repressor"/>
</dbReference>
<dbReference type="InterPro" id="IPR001367">
    <property type="entry name" value="Fe_dep_repressor"/>
</dbReference>
<dbReference type="PANTHER" id="PTHR33238">
    <property type="entry name" value="IRON (METAL) DEPENDENT REPRESSOR, DTXR FAMILY"/>
    <property type="match status" value="1"/>
</dbReference>
<dbReference type="InterPro" id="IPR050536">
    <property type="entry name" value="DtxR_MntR_Metal-Reg"/>
</dbReference>
<reference evidence="2" key="1">
    <citation type="journal article" date="2014" name="Front. Microbiol.">
        <title>High frequency of phylogenetically diverse reductive dehalogenase-homologous genes in deep subseafloor sedimentary metagenomes.</title>
        <authorList>
            <person name="Kawai M."/>
            <person name="Futagami T."/>
            <person name="Toyoda A."/>
            <person name="Takaki Y."/>
            <person name="Nishi S."/>
            <person name="Hori S."/>
            <person name="Arai W."/>
            <person name="Tsubouchi T."/>
            <person name="Morono Y."/>
            <person name="Uchiyama I."/>
            <person name="Ito T."/>
            <person name="Fujiyama A."/>
            <person name="Inagaki F."/>
            <person name="Takami H."/>
        </authorList>
    </citation>
    <scope>NUCLEOTIDE SEQUENCE</scope>
    <source>
        <strain evidence="2">Expedition CK06-06</strain>
    </source>
</reference>
<name>X1U080_9ZZZZ</name>
<dbReference type="GO" id="GO:0046914">
    <property type="term" value="F:transition metal ion binding"/>
    <property type="evidence" value="ECO:0007669"/>
    <property type="project" value="InterPro"/>
</dbReference>
<dbReference type="EMBL" id="BARW01024554">
    <property type="protein sequence ID" value="GAI93255.1"/>
    <property type="molecule type" value="Genomic_DNA"/>
</dbReference>
<feature type="domain" description="Iron dependent repressor metal binding and dimerisation" evidence="1">
    <location>
        <begin position="18"/>
        <end position="83"/>
    </location>
</feature>
<dbReference type="Gene3D" id="1.10.10.10">
    <property type="entry name" value="Winged helix-like DNA-binding domain superfamily/Winged helix DNA-binding domain"/>
    <property type="match status" value="1"/>
</dbReference>
<dbReference type="SUPFAM" id="SSF47979">
    <property type="entry name" value="Iron-dependent repressor protein, dimerization domain"/>
    <property type="match status" value="1"/>
</dbReference>
<dbReference type="Pfam" id="PF02742">
    <property type="entry name" value="Fe_dep_repr_C"/>
    <property type="match status" value="1"/>
</dbReference>